<feature type="compositionally biased region" description="Low complexity" evidence="2">
    <location>
        <begin position="428"/>
        <end position="440"/>
    </location>
</feature>
<dbReference type="SUPFAM" id="SSF52540">
    <property type="entry name" value="P-loop containing nucleoside triphosphate hydrolases"/>
    <property type="match status" value="2"/>
</dbReference>
<evidence type="ECO:0000259" key="3">
    <source>
        <dbReference type="SMART" id="SM00382"/>
    </source>
</evidence>
<gene>
    <name evidence="4" type="ORF">Cvel_25135</name>
</gene>
<dbReference type="AlphaFoldDB" id="A0A0G4H8F6"/>
<feature type="domain" description="AAA+ ATPase" evidence="3">
    <location>
        <begin position="266"/>
        <end position="575"/>
    </location>
</feature>
<keyword evidence="1" id="KW-0547">Nucleotide-binding</keyword>
<dbReference type="GO" id="GO:0006310">
    <property type="term" value="P:DNA recombination"/>
    <property type="evidence" value="ECO:0007669"/>
    <property type="project" value="UniProtKB-KW"/>
</dbReference>
<comment type="catalytic activity">
    <reaction evidence="1">
        <text>ATP + H2O = ADP + phosphate + H(+)</text>
        <dbReference type="Rhea" id="RHEA:13065"/>
        <dbReference type="ChEBI" id="CHEBI:15377"/>
        <dbReference type="ChEBI" id="CHEBI:15378"/>
        <dbReference type="ChEBI" id="CHEBI:30616"/>
        <dbReference type="ChEBI" id="CHEBI:43474"/>
        <dbReference type="ChEBI" id="CHEBI:456216"/>
        <dbReference type="EC" id="5.6.2.3"/>
    </reaction>
</comment>
<organism evidence="4">
    <name type="scientific">Chromera velia CCMP2878</name>
    <dbReference type="NCBI Taxonomy" id="1169474"/>
    <lineage>
        <taxon>Eukaryota</taxon>
        <taxon>Sar</taxon>
        <taxon>Alveolata</taxon>
        <taxon>Colpodellida</taxon>
        <taxon>Chromeraceae</taxon>
        <taxon>Chromera</taxon>
    </lineage>
</organism>
<dbReference type="Pfam" id="PF21530">
    <property type="entry name" value="Pif1_2B_dom"/>
    <property type="match status" value="1"/>
</dbReference>
<dbReference type="PANTHER" id="PTHR47642:SF7">
    <property type="entry name" value="ATP-DEPENDENT DNA HELICASE PIF1"/>
    <property type="match status" value="1"/>
</dbReference>
<dbReference type="GO" id="GO:0016887">
    <property type="term" value="F:ATP hydrolysis activity"/>
    <property type="evidence" value="ECO:0007669"/>
    <property type="project" value="RHEA"/>
</dbReference>
<dbReference type="InterPro" id="IPR010285">
    <property type="entry name" value="DNA_helicase_pif1-like_DEAD"/>
</dbReference>
<feature type="region of interest" description="Disordered" evidence="2">
    <location>
        <begin position="164"/>
        <end position="235"/>
    </location>
</feature>
<keyword evidence="1" id="KW-0227">DNA damage</keyword>
<dbReference type="EC" id="5.6.2.3" evidence="1"/>
<evidence type="ECO:0000313" key="4">
    <source>
        <dbReference type="EMBL" id="CEM40203.1"/>
    </source>
</evidence>
<dbReference type="SMART" id="SM00382">
    <property type="entry name" value="AAA"/>
    <property type="match status" value="1"/>
</dbReference>
<dbReference type="CDD" id="cd18809">
    <property type="entry name" value="SF1_C_RecD"/>
    <property type="match status" value="1"/>
</dbReference>
<feature type="region of interest" description="Disordered" evidence="2">
    <location>
        <begin position="407"/>
        <end position="440"/>
    </location>
</feature>
<feature type="region of interest" description="Disordered" evidence="2">
    <location>
        <begin position="739"/>
        <end position="863"/>
    </location>
</feature>
<accession>A0A0G4H8F6</accession>
<feature type="compositionally biased region" description="Polar residues" evidence="2">
    <location>
        <begin position="831"/>
        <end position="840"/>
    </location>
</feature>
<dbReference type="VEuPathDB" id="CryptoDB:Cvel_25135"/>
<protein>
    <recommendedName>
        <fullName evidence="1">ATP-dependent DNA helicase</fullName>
        <ecNumber evidence="1">5.6.2.3</ecNumber>
    </recommendedName>
</protein>
<proteinExistence type="inferred from homology"/>
<keyword evidence="1" id="KW-0067">ATP-binding</keyword>
<feature type="compositionally biased region" description="Basic and acidic residues" evidence="2">
    <location>
        <begin position="414"/>
        <end position="427"/>
    </location>
</feature>
<dbReference type="InterPro" id="IPR051055">
    <property type="entry name" value="PIF1_helicase"/>
</dbReference>
<keyword evidence="1" id="KW-0347">Helicase</keyword>
<dbReference type="Gene3D" id="3.40.50.300">
    <property type="entry name" value="P-loop containing nucleotide triphosphate hydrolases"/>
    <property type="match status" value="1"/>
</dbReference>
<dbReference type="CDD" id="cd18037">
    <property type="entry name" value="DEXSc_Pif1_like"/>
    <property type="match status" value="1"/>
</dbReference>
<feature type="compositionally biased region" description="Basic and acidic residues" evidence="2">
    <location>
        <begin position="169"/>
        <end position="186"/>
    </location>
</feature>
<feature type="compositionally biased region" description="Basic and acidic residues" evidence="2">
    <location>
        <begin position="204"/>
        <end position="218"/>
    </location>
</feature>
<keyword evidence="1" id="KW-0378">Hydrolase</keyword>
<comment type="similarity">
    <text evidence="1">Belongs to the helicase family.</text>
</comment>
<sequence>MRHVSAYVQHYSHGLPILTLQEDEEHKKEFELSGFTVHTACLHEGKIGIKFPHKGLQILLKGPRDALEELNNRLRPLLPKGMAAFQERKRTQNLIKHTADPDTIPCSPVRKKKRSIKVSTKRKTPKGTLRPLKFALDKAYAGGSRQLAIQTALDARVVPSTLKKATVPSKRDGGRAEAEAQWRTRAETAAAPPAGSDRSPLRGRRLDFSRVEDKEKGKQKQKGGVGLTVDKTEDPSASHVKKSAEWWRLVETLSEEQRKVIDMAYAGASVFFTGGAGVGKSHVMRVLTAIFLGEAGLKGETGSCATTASTGLAACHIDGITFQRFIGIVNSEAPLQQVVMQVLRRRGAVARLKRARTLFIDEISMIDGDLFDKAEAAARAARQDSRPFGGLQLLVCGDFLQLPPVFNNSRKKKPSEEEGEKAKEREGGNSSSSASASSADAAEDPNLFAFEASSWPRCLPHCIELTEVFRQKGGGRFVSLLNKIRMGECPMWICEELLKRVGVVETEMKDRDGVRIPPTRLMPLRSEVAAVNEGELRSLPGSVYSFDAIDTSYERNIDLDSACVIRKTIKLKKGAQVILVKTLDARKKLVNGVKGVVVRFAPVSAAELGHTDTASLGVRGLTALPVVRFHVGGSDVETVIGRIAFNVSEGGRVLASREQLPIDLAWAFSIHKSQGMSLDSADVSLGRVWEDGQAYVALSRVKTLPGLTLSGVSSAFDLQRAVRSNAKCVAFHKRLRGELPPATSDENLQESMREGGGPSSSSSSSSGQGPCRVPLKERTAFDAQQTEKEKQSKMACGGSKAGTGSSQEAGGPSVKENANGGPGNANRGASTKASHANQQRAPVLKRGESRIMVGGGFQQRRFF</sequence>
<name>A0A0G4H8F6_9ALVE</name>
<keyword evidence="1" id="KW-0234">DNA repair</keyword>
<dbReference type="InterPro" id="IPR003593">
    <property type="entry name" value="AAA+_ATPase"/>
</dbReference>
<dbReference type="PANTHER" id="PTHR47642">
    <property type="entry name" value="ATP-DEPENDENT DNA HELICASE"/>
    <property type="match status" value="1"/>
</dbReference>
<dbReference type="GO" id="GO:0043139">
    <property type="term" value="F:5'-3' DNA helicase activity"/>
    <property type="evidence" value="ECO:0007669"/>
    <property type="project" value="UniProtKB-EC"/>
</dbReference>
<comment type="cofactor">
    <cofactor evidence="1">
        <name>Mg(2+)</name>
        <dbReference type="ChEBI" id="CHEBI:18420"/>
    </cofactor>
</comment>
<evidence type="ECO:0000256" key="1">
    <source>
        <dbReference type="RuleBase" id="RU363044"/>
    </source>
</evidence>
<feature type="compositionally biased region" description="Basic and acidic residues" evidence="2">
    <location>
        <begin position="774"/>
        <end position="792"/>
    </location>
</feature>
<dbReference type="InterPro" id="IPR049163">
    <property type="entry name" value="Pif1-like_2B_dom"/>
</dbReference>
<dbReference type="GO" id="GO:0005524">
    <property type="term" value="F:ATP binding"/>
    <property type="evidence" value="ECO:0007669"/>
    <property type="project" value="UniProtKB-KW"/>
</dbReference>
<dbReference type="InterPro" id="IPR027417">
    <property type="entry name" value="P-loop_NTPase"/>
</dbReference>
<feature type="compositionally biased region" description="Low complexity" evidence="2">
    <location>
        <begin position="759"/>
        <end position="770"/>
    </location>
</feature>
<dbReference type="Pfam" id="PF05970">
    <property type="entry name" value="PIF1"/>
    <property type="match status" value="1"/>
</dbReference>
<dbReference type="GO" id="GO:0006281">
    <property type="term" value="P:DNA repair"/>
    <property type="evidence" value="ECO:0007669"/>
    <property type="project" value="UniProtKB-KW"/>
</dbReference>
<reference evidence="4" key="1">
    <citation type="submission" date="2014-11" db="EMBL/GenBank/DDBJ databases">
        <authorList>
            <person name="Otto D Thomas"/>
            <person name="Naeem Raeece"/>
        </authorList>
    </citation>
    <scope>NUCLEOTIDE SEQUENCE</scope>
</reference>
<evidence type="ECO:0000256" key="2">
    <source>
        <dbReference type="SAM" id="MobiDB-lite"/>
    </source>
</evidence>
<dbReference type="EMBL" id="CDMZ01001994">
    <property type="protein sequence ID" value="CEM40203.1"/>
    <property type="molecule type" value="Genomic_DNA"/>
</dbReference>
<dbReference type="GO" id="GO:0000723">
    <property type="term" value="P:telomere maintenance"/>
    <property type="evidence" value="ECO:0007669"/>
    <property type="project" value="InterPro"/>
</dbReference>
<keyword evidence="1" id="KW-0233">DNA recombination</keyword>